<evidence type="ECO:0000313" key="2">
    <source>
        <dbReference type="EMBL" id="AEF93201.1"/>
    </source>
</evidence>
<sequence length="553" mass="64319">MYQPEPHSFKFTVLLNDIEQGLIKIPQFQRDFVWSKEQSAKLMDSILKGYPIGTFILWKTKERLRSIRNIGGVNLPDTPEGDFIQYVLDGQQRMTSLYASLKGVTIKRETKDEDFSKIYVDLLASEDEDIVITDISEKEPGSYIKLTDLLNGGLSLAKKFDEKYHDKLDDYYKRIATYDFPAILIKNSSIDIATEIFTRINIGGKKLSVFEIMVAKTFDAERDFDLSEKYDELIDSLSNVDYETISDATVLQTVSVCLVKECSKKQILKLDKQQFIDIWDDVVDAIERAVDYFRGFFRIPVSNLLPYNALIVPFAYYFYHHKNKPTGKQQEYLQDYFWRAALTERFSSGLETKLAQDIKKIDMILEDKLPQYEQGIDIRPEAIIQNGWFSAGRSYVKAILCILAYQRPLSFIDNSVVNISNDWLKQANSKNYHHFFPRAYLRKKGEEEFYINHILNITIVDDFLNKNKIKAKAPAQYMKEFNKVNPMLAETMKTHLINDLEEFGVWENDYDKFFEKRAEAICEEIKKRIILQQIDRIGESASEEVASAVEMDQ</sequence>
<dbReference type="InterPro" id="IPR004919">
    <property type="entry name" value="GmrSD_N"/>
</dbReference>
<keyword evidence="3" id="KW-1185">Reference proteome</keyword>
<dbReference type="PANTHER" id="PTHR37292">
    <property type="entry name" value="VNG6097C"/>
    <property type="match status" value="1"/>
</dbReference>
<dbReference type="eggNOG" id="COG3472">
    <property type="taxonomic scope" value="Bacteria"/>
</dbReference>
<dbReference type="eggNOG" id="COG1479">
    <property type="taxonomic scope" value="Bacteria"/>
</dbReference>
<evidence type="ECO:0000313" key="3">
    <source>
        <dbReference type="Proteomes" id="UP000009226"/>
    </source>
</evidence>
<feature type="domain" description="GmrSD restriction endonucleases N-terminal" evidence="1">
    <location>
        <begin position="14"/>
        <end position="217"/>
    </location>
</feature>
<reference evidence="2 3" key="1">
    <citation type="submission" date="2011-05" db="EMBL/GenBank/DDBJ databases">
        <title>Complete sequence of Desulfotomaculum carboxydivorans CO-1-SRB.</title>
        <authorList>
            <consortium name="US DOE Joint Genome Institute"/>
            <person name="Lucas S."/>
            <person name="Han J."/>
            <person name="Lapidus A."/>
            <person name="Cheng J.-F."/>
            <person name="Goodwin L."/>
            <person name="Pitluck S."/>
            <person name="Peters L."/>
            <person name="Mikhailova N."/>
            <person name="Lu M."/>
            <person name="Han C."/>
            <person name="Tapia R."/>
            <person name="Land M."/>
            <person name="Hauser L."/>
            <person name="Kyrpides N."/>
            <person name="Ivanova N."/>
            <person name="Pagani I."/>
            <person name="Stams A."/>
            <person name="Plugge C."/>
            <person name="Muyzer G."/>
            <person name="Kuever J."/>
            <person name="Parshina S."/>
            <person name="Ivanova A."/>
            <person name="Nazina T."/>
            <person name="Woyke T."/>
        </authorList>
    </citation>
    <scope>NUCLEOTIDE SEQUENCE [LARGE SCALE GENOMIC DNA]</scope>
    <source>
        <strain evidence="3">DSM 14880 / VKM B-2319 / CO-1-SRB</strain>
    </source>
</reference>
<evidence type="ECO:0000259" key="1">
    <source>
        <dbReference type="Pfam" id="PF03235"/>
    </source>
</evidence>
<dbReference type="Pfam" id="PF03235">
    <property type="entry name" value="GmrSD_N"/>
    <property type="match status" value="1"/>
</dbReference>
<name>F6B6D0_DESCC</name>
<gene>
    <name evidence="2" type="ordered locus">Desca_0297</name>
</gene>
<dbReference type="EMBL" id="CP002736">
    <property type="protein sequence ID" value="AEF93201.1"/>
    <property type="molecule type" value="Genomic_DNA"/>
</dbReference>
<dbReference type="AlphaFoldDB" id="F6B6D0"/>
<dbReference type="RefSeq" id="WP_013809527.1">
    <property type="nucleotide sequence ID" value="NC_015565.1"/>
</dbReference>
<dbReference type="PANTHER" id="PTHR37292:SF2">
    <property type="entry name" value="DUF262 DOMAIN-CONTAINING PROTEIN"/>
    <property type="match status" value="1"/>
</dbReference>
<protein>
    <recommendedName>
        <fullName evidence="1">GmrSD restriction endonucleases N-terminal domain-containing protein</fullName>
    </recommendedName>
</protein>
<proteinExistence type="predicted"/>
<accession>F6B6D0</accession>
<dbReference type="STRING" id="868595.Desca_0297"/>
<dbReference type="KEGG" id="dca:Desca_0297"/>
<dbReference type="HOGENOM" id="CLU_021082_0_1_9"/>
<organism evidence="2 3">
    <name type="scientific">Desulfotomaculum nigrificans (strain DSM 14880 / VKM B-2319 / CO-1-SRB)</name>
    <name type="common">Desulfotomaculum carboxydivorans</name>
    <dbReference type="NCBI Taxonomy" id="868595"/>
    <lineage>
        <taxon>Bacteria</taxon>
        <taxon>Bacillati</taxon>
        <taxon>Bacillota</taxon>
        <taxon>Clostridia</taxon>
        <taxon>Eubacteriales</taxon>
        <taxon>Desulfotomaculaceae</taxon>
        <taxon>Desulfotomaculum</taxon>
    </lineage>
</organism>
<dbReference type="Proteomes" id="UP000009226">
    <property type="component" value="Chromosome"/>
</dbReference>